<evidence type="ECO:0000259" key="9">
    <source>
        <dbReference type="Pfam" id="PF02706"/>
    </source>
</evidence>
<feature type="domain" description="Polysaccharide chain length determinant N-terminal" evidence="9">
    <location>
        <begin position="11"/>
        <end position="91"/>
    </location>
</feature>
<keyword evidence="11" id="KW-1185">Reference proteome</keyword>
<evidence type="ECO:0000256" key="4">
    <source>
        <dbReference type="ARBA" id="ARBA00022989"/>
    </source>
</evidence>
<keyword evidence="6" id="KW-0175">Coiled coil</keyword>
<evidence type="ECO:0000256" key="2">
    <source>
        <dbReference type="ARBA" id="ARBA00022475"/>
    </source>
</evidence>
<dbReference type="Gene3D" id="1.10.287.1490">
    <property type="match status" value="1"/>
</dbReference>
<evidence type="ECO:0000256" key="1">
    <source>
        <dbReference type="ARBA" id="ARBA00004651"/>
    </source>
</evidence>
<dbReference type="NCBIfam" id="TIGR03007">
    <property type="entry name" value="pepcterm_ChnLen"/>
    <property type="match status" value="1"/>
</dbReference>
<evidence type="ECO:0000313" key="10">
    <source>
        <dbReference type="EMBL" id="MBU2709904.1"/>
    </source>
</evidence>
<evidence type="ECO:0000256" key="6">
    <source>
        <dbReference type="SAM" id="Coils"/>
    </source>
</evidence>
<dbReference type="InterPro" id="IPR050445">
    <property type="entry name" value="Bact_polysacc_biosynth/exp"/>
</dbReference>
<reference evidence="10 11" key="1">
    <citation type="submission" date="2021-04" db="EMBL/GenBank/DDBJ databases">
        <authorList>
            <person name="Pira H."/>
            <person name="Risdian C."/>
            <person name="Wink J."/>
        </authorList>
    </citation>
    <scope>NUCLEOTIDE SEQUENCE [LARGE SCALE GENOMIC DNA]</scope>
    <source>
        <strain evidence="10 11">WH53</strain>
    </source>
</reference>
<feature type="transmembrane region" description="Helical" evidence="8">
    <location>
        <begin position="492"/>
        <end position="511"/>
    </location>
</feature>
<feature type="region of interest" description="Disordered" evidence="7">
    <location>
        <begin position="397"/>
        <end position="425"/>
    </location>
</feature>
<dbReference type="PANTHER" id="PTHR32309">
    <property type="entry name" value="TYROSINE-PROTEIN KINASE"/>
    <property type="match status" value="1"/>
</dbReference>
<gene>
    <name evidence="10" type="ORF">KCG35_02415</name>
</gene>
<evidence type="ECO:0000256" key="7">
    <source>
        <dbReference type="SAM" id="MobiDB-lite"/>
    </source>
</evidence>
<keyword evidence="5 8" id="KW-0472">Membrane</keyword>
<comment type="subcellular location">
    <subcellularLocation>
        <location evidence="1">Cell membrane</location>
        <topology evidence="1">Multi-pass membrane protein</topology>
    </subcellularLocation>
</comment>
<comment type="caution">
    <text evidence="10">The sequence shown here is derived from an EMBL/GenBank/DDBJ whole genome shotgun (WGS) entry which is preliminary data.</text>
</comment>
<organism evidence="10 11">
    <name type="scientific">Zooshikella harenae</name>
    <dbReference type="NCBI Taxonomy" id="2827238"/>
    <lineage>
        <taxon>Bacteria</taxon>
        <taxon>Pseudomonadati</taxon>
        <taxon>Pseudomonadota</taxon>
        <taxon>Gammaproteobacteria</taxon>
        <taxon>Oceanospirillales</taxon>
        <taxon>Zooshikellaceae</taxon>
        <taxon>Zooshikella</taxon>
    </lineage>
</organism>
<dbReference type="InterPro" id="IPR003856">
    <property type="entry name" value="LPS_length_determ_N"/>
</dbReference>
<keyword evidence="3 8" id="KW-0812">Transmembrane</keyword>
<evidence type="ECO:0000256" key="3">
    <source>
        <dbReference type="ARBA" id="ARBA00022692"/>
    </source>
</evidence>
<feature type="coiled-coil region" evidence="6">
    <location>
        <begin position="341"/>
        <end position="378"/>
    </location>
</feature>
<dbReference type="Proteomes" id="UP000690515">
    <property type="component" value="Unassembled WGS sequence"/>
</dbReference>
<evidence type="ECO:0000256" key="8">
    <source>
        <dbReference type="SAM" id="Phobius"/>
    </source>
</evidence>
<feature type="transmembrane region" description="Helical" evidence="8">
    <location>
        <begin position="430"/>
        <end position="450"/>
    </location>
</feature>
<feature type="compositionally biased region" description="Polar residues" evidence="7">
    <location>
        <begin position="397"/>
        <end position="408"/>
    </location>
</feature>
<evidence type="ECO:0000256" key="5">
    <source>
        <dbReference type="ARBA" id="ARBA00023136"/>
    </source>
</evidence>
<evidence type="ECO:0000313" key="11">
    <source>
        <dbReference type="Proteomes" id="UP000690515"/>
    </source>
</evidence>
<accession>A0ABS5Z7C9</accession>
<dbReference type="InterPro" id="IPR014345">
    <property type="entry name" value="XrtA_polysacc_chain"/>
</dbReference>
<feature type="coiled-coil region" evidence="6">
    <location>
        <begin position="170"/>
        <end position="280"/>
    </location>
</feature>
<protein>
    <recommendedName>
        <fullName evidence="9">Polysaccharide chain length determinant N-terminal domain-containing protein</fullName>
    </recommendedName>
</protein>
<dbReference type="Pfam" id="PF02706">
    <property type="entry name" value="Wzz"/>
    <property type="match status" value="1"/>
</dbReference>
<keyword evidence="2" id="KW-1003">Cell membrane</keyword>
<dbReference type="RefSeq" id="WP_215818067.1">
    <property type="nucleotide sequence ID" value="NZ_JAGSOY010000003.1"/>
</dbReference>
<sequence length="518" mass="58663">MQDIIGLVIFYLREVWLRRWIVLLIAAVICVIGWAAVFMLPDQYRATARFYVDTQTLLKPLLRGLTVQTNMDNQVNLMVRTLLSRPNTKKIAEMADLDFDLDETNPEALDLLVDRLRKEIEIKGSQRENVYSIEYQSSDQLSAKRVVQAVLDVLKEGSLGETREESIKAQKFIDQQIREYEQRLVEGENRLKDFKRKYAGMMPSSEGDYFQRLETAKSQYESAKLELEELKNKLDSLQKQLKGEEPGFGMGSNSRALGFVSSYDARIDNLEAQLDNLLLKYTAQHPDVAAAREQLAMLKSKRASEIAALKQKRAGSDNTPLEGNRVYQQLKIQVSEIEADVSAKQVRVDSYKEKVDELNKLVNTIPEIEAELIALNRDYQVTKRKYEDLLSRRESAQISRKASQSTDDVQFKEIDPPHVPAEPSGPNRPLLSSAIFVLALGLSAGFTIFIAMLGPTFTNKKILADVTGLPVLGSVTYLVSEGEQRVYRNHTIMYMGLWVALVVSFVLVLVLQMNILSS</sequence>
<proteinExistence type="predicted"/>
<dbReference type="PANTHER" id="PTHR32309:SF13">
    <property type="entry name" value="FERRIC ENTEROBACTIN TRANSPORT PROTEIN FEPE"/>
    <property type="match status" value="1"/>
</dbReference>
<feature type="transmembrane region" description="Helical" evidence="8">
    <location>
        <begin position="20"/>
        <end position="40"/>
    </location>
</feature>
<name>A0ABS5Z7C9_9GAMM</name>
<keyword evidence="4 8" id="KW-1133">Transmembrane helix</keyword>
<dbReference type="EMBL" id="JAGSOY010000003">
    <property type="protein sequence ID" value="MBU2709904.1"/>
    <property type="molecule type" value="Genomic_DNA"/>
</dbReference>